<feature type="compositionally biased region" description="Low complexity" evidence="1">
    <location>
        <begin position="73"/>
        <end position="88"/>
    </location>
</feature>
<feature type="region of interest" description="Disordered" evidence="1">
    <location>
        <begin position="70"/>
        <end position="104"/>
    </location>
</feature>
<protein>
    <submittedName>
        <fullName evidence="2">Uncharacterized protein</fullName>
    </submittedName>
</protein>
<dbReference type="EMBL" id="CP047261">
    <property type="protein sequence ID" value="QHF00764.1"/>
    <property type="molecule type" value="Genomic_DNA"/>
</dbReference>
<keyword evidence="2" id="KW-0614">Plasmid</keyword>
<organism evidence="2 3">
    <name type="scientific">Pseudomonas syringae pv. maculicola str. ES4326</name>
    <dbReference type="NCBI Taxonomy" id="629265"/>
    <lineage>
        <taxon>Bacteria</taxon>
        <taxon>Pseudomonadati</taxon>
        <taxon>Pseudomonadota</taxon>
        <taxon>Gammaproteobacteria</taxon>
        <taxon>Pseudomonadales</taxon>
        <taxon>Pseudomonadaceae</taxon>
        <taxon>Pseudomonas</taxon>
    </lineage>
</organism>
<dbReference type="SUPFAM" id="SSF51998">
    <property type="entry name" value="PFL-like glycyl radical enzymes"/>
    <property type="match status" value="1"/>
</dbReference>
<accession>A0A8T8CCH6</accession>
<dbReference type="Gene3D" id="3.20.70.20">
    <property type="match status" value="1"/>
</dbReference>
<evidence type="ECO:0000313" key="3">
    <source>
        <dbReference type="Proteomes" id="UP000003811"/>
    </source>
</evidence>
<reference evidence="2 3" key="1">
    <citation type="journal article" date="2011" name="PLoS Pathog.">
        <title>Dynamic evolution of pathogenicity revealed by sequencing and comparative genomics of 19 Pseudomonas syringae isolates.</title>
        <authorList>
            <person name="Baltrus D.A."/>
            <person name="Nishimura M.T."/>
            <person name="Romanchuk A."/>
            <person name="Chang J.H."/>
            <person name="Mukhtar M.S."/>
            <person name="Cherkis K."/>
            <person name="Roach J."/>
            <person name="Grant S.R."/>
            <person name="Jones C.D."/>
            <person name="Dangl J.L."/>
        </authorList>
    </citation>
    <scope>NUCLEOTIDE SEQUENCE [LARGE SCALE GENOMIC DNA]</scope>
    <source>
        <strain evidence="2 3">ES4326</strain>
    </source>
</reference>
<dbReference type="AlphaFoldDB" id="A0A8T8CCH6"/>
<gene>
    <name evidence="2" type="ORF">PMA4326_029005</name>
</gene>
<evidence type="ECO:0000313" key="2">
    <source>
        <dbReference type="EMBL" id="QHF00764.1"/>
    </source>
</evidence>
<dbReference type="Proteomes" id="UP000003811">
    <property type="component" value="Plasmid pPma4326F"/>
</dbReference>
<proteinExistence type="predicted"/>
<geneLocation type="plasmid" evidence="2 3">
    <name>pPma4326F</name>
</geneLocation>
<name>A0A8T8CCH6_PSEYM</name>
<evidence type="ECO:0000256" key="1">
    <source>
        <dbReference type="SAM" id="MobiDB-lite"/>
    </source>
</evidence>
<sequence length="104" mass="10859">MDCLGRSIDDGPGPRSNAIVHIRTQARFPSFIDGGMSKTINLPSSSTIADIAAAILHARARGCVGESLYSDGSISEQPSQTASSSAPAVGCENSRPAHWLHHST</sequence>